<dbReference type="Proteomes" id="UP001168877">
    <property type="component" value="Unassembled WGS sequence"/>
</dbReference>
<evidence type="ECO:0000313" key="1">
    <source>
        <dbReference type="EMBL" id="KAK0571577.1"/>
    </source>
</evidence>
<sequence length="467" mass="52185">MMMELITTVAYSFRNMVLLIMNYNGQWEDGQFNPKAVFFLSMTLEETLKTLTEKICSRFGLNCDEVDFKISTRIDGSIVEMIYDLDLQIFISHNKENPKCYVSMFHKQLRSQVKQLTVPPDLKSKSMSITFGSTGDQACMPPPMMKCKSTLCPIVSLFGYRSTTGSNECVPSGSPVDESNTSPSIKKSIFPQSPLVTVDFDYAKDEKVDCPTIVTAEKDGMGCSPNIKSSLCPYLNDIHPQDLPLHPKHDDNPLHLVDLISLSAAGINKNLSGPEHELKLRRRFGRQRKSIKKYNQETCSNCSEKGHNKSGCRKPMFDASWLTKPPRTCRAQPEFTPNNTAIANLSELTRLDFTRRVTAAAVGAVLAEERDLNLWRRSSMYWEFLHNFGSKVLVQYVPSSGNVLADLLAKLGALSGQLVEVVEPVECTSLVVQSLGVELLNVVIELYRLLASSLGHSWMTLQDQSSS</sequence>
<reference evidence="1" key="1">
    <citation type="journal article" date="2022" name="Plant J.">
        <title>Strategies of tolerance reflected in two North American maple genomes.</title>
        <authorList>
            <person name="McEvoy S.L."/>
            <person name="Sezen U.U."/>
            <person name="Trouern-Trend A."/>
            <person name="McMahon S.M."/>
            <person name="Schaberg P.G."/>
            <person name="Yang J."/>
            <person name="Wegrzyn J.L."/>
            <person name="Swenson N.G."/>
        </authorList>
    </citation>
    <scope>NUCLEOTIDE SEQUENCE</scope>
    <source>
        <strain evidence="1">NS2018</strain>
    </source>
</reference>
<protein>
    <submittedName>
        <fullName evidence="1">Uncharacterized protein</fullName>
    </submittedName>
</protein>
<accession>A0AA39RF52</accession>
<comment type="caution">
    <text evidence="1">The sequence shown here is derived from an EMBL/GenBank/DDBJ whole genome shotgun (WGS) entry which is preliminary data.</text>
</comment>
<dbReference type="EMBL" id="JAUESC010000388">
    <property type="protein sequence ID" value="KAK0571577.1"/>
    <property type="molecule type" value="Genomic_DNA"/>
</dbReference>
<reference evidence="1" key="2">
    <citation type="submission" date="2023-06" db="EMBL/GenBank/DDBJ databases">
        <authorList>
            <person name="Swenson N.G."/>
            <person name="Wegrzyn J.L."/>
            <person name="Mcevoy S.L."/>
        </authorList>
    </citation>
    <scope>NUCLEOTIDE SEQUENCE</scope>
    <source>
        <strain evidence="1">NS2018</strain>
        <tissue evidence="1">Leaf</tissue>
    </source>
</reference>
<evidence type="ECO:0000313" key="2">
    <source>
        <dbReference type="Proteomes" id="UP001168877"/>
    </source>
</evidence>
<organism evidence="1 2">
    <name type="scientific">Acer saccharum</name>
    <name type="common">Sugar maple</name>
    <dbReference type="NCBI Taxonomy" id="4024"/>
    <lineage>
        <taxon>Eukaryota</taxon>
        <taxon>Viridiplantae</taxon>
        <taxon>Streptophyta</taxon>
        <taxon>Embryophyta</taxon>
        <taxon>Tracheophyta</taxon>
        <taxon>Spermatophyta</taxon>
        <taxon>Magnoliopsida</taxon>
        <taxon>eudicotyledons</taxon>
        <taxon>Gunneridae</taxon>
        <taxon>Pentapetalae</taxon>
        <taxon>rosids</taxon>
        <taxon>malvids</taxon>
        <taxon>Sapindales</taxon>
        <taxon>Sapindaceae</taxon>
        <taxon>Hippocastanoideae</taxon>
        <taxon>Acereae</taxon>
        <taxon>Acer</taxon>
    </lineage>
</organism>
<gene>
    <name evidence="1" type="ORF">LWI29_018330</name>
</gene>
<proteinExistence type="predicted"/>
<dbReference type="AlphaFoldDB" id="A0AA39RF52"/>
<name>A0AA39RF52_ACESA</name>
<keyword evidence="2" id="KW-1185">Reference proteome</keyword>